<dbReference type="InterPro" id="IPR045061">
    <property type="entry name" value="FtsZ/CetZ"/>
</dbReference>
<evidence type="ECO:0000313" key="4">
    <source>
        <dbReference type="EMBL" id="CAD8531759.1"/>
    </source>
</evidence>
<dbReference type="InterPro" id="IPR037103">
    <property type="entry name" value="Tubulin/FtsZ-like_C"/>
</dbReference>
<dbReference type="GO" id="GO:0051301">
    <property type="term" value="P:cell division"/>
    <property type="evidence" value="ECO:0007669"/>
    <property type="project" value="TreeGrafter"/>
</dbReference>
<gene>
    <name evidence="4" type="ORF">CLEP1334_LOCUS7011</name>
</gene>
<sequence length="227" mass="24251">MAGAGLGLVGIGRAEGEQRARRAVEAAISSPLLDVQLRRVRGLVYSVLGGASMSLQEVSEIGERLAAVLEPDAQVIFGAQVDPALGEELVVTLIATGFEPPPPPPPSVAATQPLDLFSFRPARPPSKDEYEEYLERRLADYGAALGAASSRSRVHARASSEESMYEMHPWMASCDGELAELTGRRTSRPTGVVGPRDSDGRYLVKLGDAEPELLPEALVKHLLLDAQ</sequence>
<reference evidence="4" key="1">
    <citation type="submission" date="2021-01" db="EMBL/GenBank/DDBJ databases">
        <authorList>
            <person name="Corre E."/>
            <person name="Pelletier E."/>
            <person name="Niang G."/>
            <person name="Scheremetjew M."/>
            <person name="Finn R."/>
            <person name="Kale V."/>
            <person name="Holt S."/>
            <person name="Cochrane G."/>
            <person name="Meng A."/>
            <person name="Brown T."/>
            <person name="Cohen L."/>
        </authorList>
    </citation>
    <scope>NUCLEOTIDE SEQUENCE</scope>
    <source>
        <strain evidence="4">RCC1130</strain>
    </source>
</reference>
<accession>A0A7S0IU32</accession>
<dbReference type="Pfam" id="PF12327">
    <property type="entry name" value="FtsZ_C"/>
    <property type="match status" value="1"/>
</dbReference>
<dbReference type="Gene3D" id="3.30.1330.20">
    <property type="entry name" value="Tubulin/FtsZ, C-terminal domain"/>
    <property type="match status" value="1"/>
</dbReference>
<proteinExistence type="predicted"/>
<evidence type="ECO:0000259" key="3">
    <source>
        <dbReference type="SMART" id="SM00865"/>
    </source>
</evidence>
<dbReference type="SUPFAM" id="SSF55307">
    <property type="entry name" value="Tubulin C-terminal domain-like"/>
    <property type="match status" value="1"/>
</dbReference>
<dbReference type="PANTHER" id="PTHR30314">
    <property type="entry name" value="CELL DIVISION PROTEIN FTSZ-RELATED"/>
    <property type="match status" value="1"/>
</dbReference>
<dbReference type="AlphaFoldDB" id="A0A7S0IU32"/>
<dbReference type="InterPro" id="IPR008280">
    <property type="entry name" value="Tub_FtsZ_C"/>
</dbReference>
<dbReference type="GO" id="GO:0005525">
    <property type="term" value="F:GTP binding"/>
    <property type="evidence" value="ECO:0007669"/>
    <property type="project" value="UniProtKB-KW"/>
</dbReference>
<feature type="domain" description="Tubulin/FtsZ 2-layer sandwich" evidence="3">
    <location>
        <begin position="1"/>
        <end position="107"/>
    </location>
</feature>
<dbReference type="GO" id="GO:0005737">
    <property type="term" value="C:cytoplasm"/>
    <property type="evidence" value="ECO:0007669"/>
    <property type="project" value="TreeGrafter"/>
</dbReference>
<dbReference type="PANTHER" id="PTHR30314:SF3">
    <property type="entry name" value="MITOCHONDRIAL DIVISION PROTEIN FSZA"/>
    <property type="match status" value="1"/>
</dbReference>
<protein>
    <recommendedName>
        <fullName evidence="3">Tubulin/FtsZ 2-layer sandwich domain-containing protein</fullName>
    </recommendedName>
</protein>
<dbReference type="GO" id="GO:0003924">
    <property type="term" value="F:GTPase activity"/>
    <property type="evidence" value="ECO:0007669"/>
    <property type="project" value="InterPro"/>
</dbReference>
<dbReference type="EMBL" id="HBER01014025">
    <property type="protein sequence ID" value="CAD8531759.1"/>
    <property type="molecule type" value="Transcribed_RNA"/>
</dbReference>
<evidence type="ECO:0000256" key="1">
    <source>
        <dbReference type="ARBA" id="ARBA00022741"/>
    </source>
</evidence>
<organism evidence="4">
    <name type="scientific">Calcidiscus leptoporus</name>
    <dbReference type="NCBI Taxonomy" id="127549"/>
    <lineage>
        <taxon>Eukaryota</taxon>
        <taxon>Haptista</taxon>
        <taxon>Haptophyta</taxon>
        <taxon>Prymnesiophyceae</taxon>
        <taxon>Coccolithales</taxon>
        <taxon>Calcidiscaceae</taxon>
        <taxon>Calcidiscus</taxon>
    </lineage>
</organism>
<dbReference type="SMART" id="SM00865">
    <property type="entry name" value="Tubulin_C"/>
    <property type="match status" value="1"/>
</dbReference>
<name>A0A7S0IU32_9EUKA</name>
<keyword evidence="1" id="KW-0547">Nucleotide-binding</keyword>
<keyword evidence="2" id="KW-0342">GTP-binding</keyword>
<dbReference type="InterPro" id="IPR018316">
    <property type="entry name" value="Tubulin/FtsZ_2-layer-sand-dom"/>
</dbReference>
<dbReference type="InterPro" id="IPR024757">
    <property type="entry name" value="FtsZ_C"/>
</dbReference>
<evidence type="ECO:0000256" key="2">
    <source>
        <dbReference type="ARBA" id="ARBA00023134"/>
    </source>
</evidence>
<dbReference type="GO" id="GO:0032153">
    <property type="term" value="C:cell division site"/>
    <property type="evidence" value="ECO:0007669"/>
    <property type="project" value="TreeGrafter"/>
</dbReference>